<dbReference type="InterPro" id="IPR013785">
    <property type="entry name" value="Aldolase_TIM"/>
</dbReference>
<dbReference type="EMBL" id="JAGPXE010000014">
    <property type="protein sequence ID" value="MBQ0927703.1"/>
    <property type="molecule type" value="Genomic_DNA"/>
</dbReference>
<dbReference type="SUPFAM" id="SSF51395">
    <property type="entry name" value="FMN-linked oxidoreductases"/>
    <property type="match status" value="1"/>
</dbReference>
<dbReference type="CDD" id="cd04747">
    <property type="entry name" value="OYE_like_5_FMN"/>
    <property type="match status" value="1"/>
</dbReference>
<evidence type="ECO:0000313" key="4">
    <source>
        <dbReference type="EMBL" id="MBQ0927703.1"/>
    </source>
</evidence>
<dbReference type="Proteomes" id="UP000674084">
    <property type="component" value="Unassembled WGS sequence"/>
</dbReference>
<accession>A0ABS5DN27</accession>
<protein>
    <submittedName>
        <fullName evidence="4">NADH:flavin oxidoreductase</fullName>
    </submittedName>
</protein>
<evidence type="ECO:0000256" key="1">
    <source>
        <dbReference type="ARBA" id="ARBA00022630"/>
    </source>
</evidence>
<dbReference type="InterPro" id="IPR051799">
    <property type="entry name" value="NADH_flavin_oxidoreductase"/>
</dbReference>
<sequence>MTAVSSRASQALARPFTLGSAELPNRIVMAPMTRQKSPGGIPGEDVAAYYARRAAAGTGLIITEGTYVDHASAGFSGDIPRFHGEEQLAGWSRVVKAVHAEGGKIMPQLWHVGIQRPAGAGPFPEAPVVGPSGVGLDGEPGAGSPLTLSDIDDLINAFAEAAWAAERIGFDGIELHGAHGYLIDQFLWERTNRRTDAFGGDPVERTRFAVDIVKAIRERVAPDFPVVLRFSQWKADNYDAKLAENPDELSAILTPLADAGVDAFHASGRRYWEPEFPESGSELNVAGWAKKVTGKPVITVGSVGLDAIFDAASLAGKGAGVESIERLLERFERDEFDMVAIGRALLADPLWGQKVLEDRQHELVPFTKDALVNLY</sequence>
<evidence type="ECO:0000256" key="2">
    <source>
        <dbReference type="ARBA" id="ARBA00023002"/>
    </source>
</evidence>
<keyword evidence="2" id="KW-0560">Oxidoreductase</keyword>
<evidence type="ECO:0000259" key="3">
    <source>
        <dbReference type="Pfam" id="PF00724"/>
    </source>
</evidence>
<comment type="caution">
    <text evidence="4">The sequence shown here is derived from an EMBL/GenBank/DDBJ whole genome shotgun (WGS) entry which is preliminary data.</text>
</comment>
<dbReference type="Pfam" id="PF00724">
    <property type="entry name" value="Oxidored_FMN"/>
    <property type="match status" value="1"/>
</dbReference>
<keyword evidence="1" id="KW-0285">Flavoprotein</keyword>
<keyword evidence="5" id="KW-1185">Reference proteome</keyword>
<dbReference type="Gene3D" id="3.20.20.70">
    <property type="entry name" value="Aldolase class I"/>
    <property type="match status" value="1"/>
</dbReference>
<proteinExistence type="predicted"/>
<organism evidence="4 5">
    <name type="scientific">Saccharopolyspora endophytica</name>
    <dbReference type="NCBI Taxonomy" id="543886"/>
    <lineage>
        <taxon>Bacteria</taxon>
        <taxon>Bacillati</taxon>
        <taxon>Actinomycetota</taxon>
        <taxon>Actinomycetes</taxon>
        <taxon>Pseudonocardiales</taxon>
        <taxon>Pseudonocardiaceae</taxon>
        <taxon>Saccharopolyspora</taxon>
    </lineage>
</organism>
<feature type="domain" description="NADH:flavin oxidoreductase/NADH oxidase N-terminal" evidence="3">
    <location>
        <begin position="14"/>
        <end position="361"/>
    </location>
</feature>
<gene>
    <name evidence="4" type="ORF">KBO27_27525</name>
</gene>
<reference evidence="4 5" key="1">
    <citation type="submission" date="2021-04" db="EMBL/GenBank/DDBJ databases">
        <title>Whole-genome sequencing of Saccharopolyspora endophytica KCTC 19397.</title>
        <authorList>
            <person name="Ay H."/>
            <person name="Saygin H."/>
            <person name="Sahin N."/>
        </authorList>
    </citation>
    <scope>NUCLEOTIDE SEQUENCE [LARGE SCALE GENOMIC DNA]</scope>
    <source>
        <strain evidence="4 5">KCTC 19397</strain>
    </source>
</reference>
<dbReference type="PANTHER" id="PTHR43656:SF2">
    <property type="entry name" value="BINDING OXIDOREDUCTASE, PUTATIVE (AFU_ORTHOLOGUE AFUA_2G08260)-RELATED"/>
    <property type="match status" value="1"/>
</dbReference>
<dbReference type="InterPro" id="IPR001155">
    <property type="entry name" value="OxRdtase_FMN_N"/>
</dbReference>
<dbReference type="PANTHER" id="PTHR43656">
    <property type="entry name" value="BINDING OXIDOREDUCTASE, PUTATIVE (AFU_ORTHOLOGUE AFUA_2G08260)-RELATED"/>
    <property type="match status" value="1"/>
</dbReference>
<name>A0ABS5DN27_9PSEU</name>
<evidence type="ECO:0000313" key="5">
    <source>
        <dbReference type="Proteomes" id="UP000674084"/>
    </source>
</evidence>